<name>A0A379PL50_9MYCO</name>
<evidence type="ECO:0000313" key="1">
    <source>
        <dbReference type="EMBL" id="SUE94992.1"/>
    </source>
</evidence>
<gene>
    <name evidence="1" type="ORF">NCTC10821_06291</name>
</gene>
<dbReference type="EMBL" id="UGQT01000013">
    <property type="protein sequence ID" value="SUE94992.1"/>
    <property type="molecule type" value="Genomic_DNA"/>
</dbReference>
<organism evidence="1 2">
    <name type="scientific">Mycolicibacterium tokaiense</name>
    <dbReference type="NCBI Taxonomy" id="39695"/>
    <lineage>
        <taxon>Bacteria</taxon>
        <taxon>Bacillati</taxon>
        <taxon>Actinomycetota</taxon>
        <taxon>Actinomycetes</taxon>
        <taxon>Mycobacteriales</taxon>
        <taxon>Mycobacteriaceae</taxon>
        <taxon>Mycolicibacterium</taxon>
    </lineage>
</organism>
<dbReference type="AlphaFoldDB" id="A0A379PL50"/>
<proteinExistence type="predicted"/>
<accession>A0A379PL50</accession>
<keyword evidence="2" id="KW-1185">Reference proteome</keyword>
<sequence>MRRWQAVTMNIVSNDYPAGCGNTARGGHRSSLINASPSGPWRPAVSAKALALVQTFGGVAHVDVGAHCGVFGRKVGEEGVEEHSADAGASMPGRNGWVHFSHLWNDGIPKAGPGEVVEVTGGVRKVFEGETVDFDWETPGQEGYDFRAVNARPRGRSGPSQVIRHYSVGEYPSFSASEI</sequence>
<reference evidence="1 2" key="1">
    <citation type="submission" date="2018-06" db="EMBL/GenBank/DDBJ databases">
        <authorList>
            <consortium name="Pathogen Informatics"/>
            <person name="Doyle S."/>
        </authorList>
    </citation>
    <scope>NUCLEOTIDE SEQUENCE [LARGE SCALE GENOMIC DNA]</scope>
    <source>
        <strain evidence="1 2">NCTC10821</strain>
    </source>
</reference>
<protein>
    <submittedName>
        <fullName evidence="1">Uncharacterized protein</fullName>
    </submittedName>
</protein>
<dbReference type="Proteomes" id="UP000254978">
    <property type="component" value="Unassembled WGS sequence"/>
</dbReference>
<evidence type="ECO:0000313" key="2">
    <source>
        <dbReference type="Proteomes" id="UP000254978"/>
    </source>
</evidence>